<evidence type="ECO:0000313" key="4">
    <source>
        <dbReference type="EMBL" id="TMW84821.1"/>
    </source>
</evidence>
<comment type="similarity">
    <text evidence="1">Belongs to the LOB domain-containing protein family.</text>
</comment>
<comment type="caution">
    <text evidence="4">The sequence shown here is derived from an EMBL/GenBank/DDBJ whole genome shotgun (WGS) entry which is preliminary data.</text>
</comment>
<feature type="compositionally biased region" description="Polar residues" evidence="2">
    <location>
        <begin position="139"/>
        <end position="152"/>
    </location>
</feature>
<sequence length="254" mass="27913">MRMSCNGCRVLRKGCSENCSLRPSLQWIKSPDSQANATVFLAKFYGRAGLINLINAGPQHLRPAIFRSLLYEACGRIINPVNGSVGLMCSGNWQRCQDAVESVLKGSTIMQVPINNDDDNNSTDQIVPLKGCDIRHVTKNNSTNSDNQQVKTRNGRLKRKGSTLDSAASASAEVEAAEEYLLKNQPPLKFSITGWDQFEEIEDEMIKRATSHDSFSVETVEPTLLVNRVDPVKLEEDGDLLGLDLTLGLMSPTG</sequence>
<reference evidence="4" key="1">
    <citation type="submission" date="2019-05" db="EMBL/GenBank/DDBJ databases">
        <title>The de novo reference genome and transcriptome assemblies of the wild tomato species Solanum chilense.</title>
        <authorList>
            <person name="Stam R."/>
            <person name="Nosenko T."/>
            <person name="Hoerger A.C."/>
            <person name="Stephan W."/>
            <person name="Seidel M.A."/>
            <person name="Kuhn J.M.M."/>
            <person name="Haberer G."/>
            <person name="Tellier A."/>
        </authorList>
    </citation>
    <scope>NUCLEOTIDE SEQUENCE</scope>
    <source>
        <tissue evidence="4">Mature leaves</tissue>
    </source>
</reference>
<accession>A0A6N2AUW7</accession>
<dbReference type="InterPro" id="IPR004883">
    <property type="entry name" value="LOB"/>
</dbReference>
<evidence type="ECO:0000256" key="1">
    <source>
        <dbReference type="ARBA" id="ARBA00005474"/>
    </source>
</evidence>
<name>A0A6N2AUW7_SOLCI</name>
<dbReference type="AlphaFoldDB" id="A0A6N2AUW7"/>
<dbReference type="EMBL" id="RXGB01008367">
    <property type="protein sequence ID" value="TMW84821.1"/>
    <property type="molecule type" value="Genomic_DNA"/>
</dbReference>
<feature type="region of interest" description="Disordered" evidence="2">
    <location>
        <begin position="137"/>
        <end position="164"/>
    </location>
</feature>
<evidence type="ECO:0000259" key="3">
    <source>
        <dbReference type="PROSITE" id="PS50891"/>
    </source>
</evidence>
<dbReference type="PROSITE" id="PS50891">
    <property type="entry name" value="LOB"/>
    <property type="match status" value="1"/>
</dbReference>
<proteinExistence type="inferred from homology"/>
<organism evidence="4">
    <name type="scientific">Solanum chilense</name>
    <name type="common">Tomato</name>
    <name type="synonym">Lycopersicon chilense</name>
    <dbReference type="NCBI Taxonomy" id="4083"/>
    <lineage>
        <taxon>Eukaryota</taxon>
        <taxon>Viridiplantae</taxon>
        <taxon>Streptophyta</taxon>
        <taxon>Embryophyta</taxon>
        <taxon>Tracheophyta</taxon>
        <taxon>Spermatophyta</taxon>
        <taxon>Magnoliopsida</taxon>
        <taxon>eudicotyledons</taxon>
        <taxon>Gunneridae</taxon>
        <taxon>Pentapetalae</taxon>
        <taxon>asterids</taxon>
        <taxon>lamiids</taxon>
        <taxon>Solanales</taxon>
        <taxon>Solanaceae</taxon>
        <taxon>Solanoideae</taxon>
        <taxon>Solaneae</taxon>
        <taxon>Solanum</taxon>
        <taxon>Solanum subgen. Lycopersicon</taxon>
    </lineage>
</organism>
<dbReference type="GO" id="GO:0010468">
    <property type="term" value="P:regulation of gene expression"/>
    <property type="evidence" value="ECO:0007669"/>
    <property type="project" value="TreeGrafter"/>
</dbReference>
<dbReference type="PANTHER" id="PTHR31304">
    <property type="entry name" value="LOB DOMAIN-CONTAINING PROTEIN 38"/>
    <property type="match status" value="1"/>
</dbReference>
<dbReference type="Pfam" id="PF03195">
    <property type="entry name" value="LOB"/>
    <property type="match status" value="1"/>
</dbReference>
<protein>
    <recommendedName>
        <fullName evidence="3">LOB domain-containing protein</fullName>
    </recommendedName>
</protein>
<feature type="domain" description="LOB" evidence="3">
    <location>
        <begin position="3"/>
        <end position="109"/>
    </location>
</feature>
<evidence type="ECO:0000256" key="2">
    <source>
        <dbReference type="SAM" id="MobiDB-lite"/>
    </source>
</evidence>
<gene>
    <name evidence="4" type="ORF">EJD97_024307</name>
</gene>
<dbReference type="PANTHER" id="PTHR31304:SF73">
    <property type="entry name" value="OS01G0511000 PROTEIN"/>
    <property type="match status" value="1"/>
</dbReference>